<evidence type="ECO:0000313" key="3">
    <source>
        <dbReference type="Proteomes" id="UP000263517"/>
    </source>
</evidence>
<name>A0A350P0Y2_9ALTE</name>
<feature type="region of interest" description="Disordered" evidence="1">
    <location>
        <begin position="284"/>
        <end position="312"/>
    </location>
</feature>
<evidence type="ECO:0000313" key="2">
    <source>
        <dbReference type="EMBL" id="HAW74949.1"/>
    </source>
</evidence>
<accession>A0A350P0Y2</accession>
<sequence length="312" mass="35571">MSNRKLVQMVKFGTPSDVRGAPPMYPILRFLKYYEDFVTDRIVLNHERSKVVWVRKVSGNRKLVGGRGQRGPVGGQILTETPQLEWRCINPQINADDVTEDGRLIRLAIAAGVNMPEHLLFQDPSNQVYASIRAQDTPFSQSIRSYQYDWVKDLEIMFRTVLREKIKAGRLPEQVQVETFTLESADKLYDEMVPMIKENASKEEIRAAIGPLADEAPTTTRTIPTVDANIDMSFPEVVQQDPIKSAQESEILYRMGLVSRTELAARHGYNFKQSAKLMSIEDGWVPQRQEDGGGRSTYQKHSDPPREPQYEE</sequence>
<dbReference type="AlphaFoldDB" id="A0A350P0Y2"/>
<evidence type="ECO:0000256" key="1">
    <source>
        <dbReference type="SAM" id="MobiDB-lite"/>
    </source>
</evidence>
<comment type="caution">
    <text evidence="2">The sequence shown here is derived from an EMBL/GenBank/DDBJ whole genome shotgun (WGS) entry which is preliminary data.</text>
</comment>
<reference evidence="2 3" key="1">
    <citation type="journal article" date="2018" name="Nat. Biotechnol.">
        <title>A standardized bacterial taxonomy based on genome phylogeny substantially revises the tree of life.</title>
        <authorList>
            <person name="Parks D.H."/>
            <person name="Chuvochina M."/>
            <person name="Waite D.W."/>
            <person name="Rinke C."/>
            <person name="Skarshewski A."/>
            <person name="Chaumeil P.A."/>
            <person name="Hugenholtz P."/>
        </authorList>
    </citation>
    <scope>NUCLEOTIDE SEQUENCE [LARGE SCALE GENOMIC DNA]</scope>
    <source>
        <strain evidence="2">UBA11978</strain>
    </source>
</reference>
<protein>
    <submittedName>
        <fullName evidence="2">Uncharacterized protein</fullName>
    </submittedName>
</protein>
<proteinExistence type="predicted"/>
<dbReference type="EMBL" id="DNAN01000148">
    <property type="protein sequence ID" value="HAW74949.1"/>
    <property type="molecule type" value="Genomic_DNA"/>
</dbReference>
<gene>
    <name evidence="2" type="ORF">DCW74_04335</name>
</gene>
<dbReference type="Proteomes" id="UP000263517">
    <property type="component" value="Unassembled WGS sequence"/>
</dbReference>
<organism evidence="2 3">
    <name type="scientific">Alteromonas australica</name>
    <dbReference type="NCBI Taxonomy" id="589873"/>
    <lineage>
        <taxon>Bacteria</taxon>
        <taxon>Pseudomonadati</taxon>
        <taxon>Pseudomonadota</taxon>
        <taxon>Gammaproteobacteria</taxon>
        <taxon>Alteromonadales</taxon>
        <taxon>Alteromonadaceae</taxon>
        <taxon>Alteromonas/Salinimonas group</taxon>
        <taxon>Alteromonas</taxon>
    </lineage>
</organism>
<feature type="compositionally biased region" description="Basic and acidic residues" evidence="1">
    <location>
        <begin position="300"/>
        <end position="312"/>
    </location>
</feature>